<accession>R1HDV5</accession>
<organism evidence="7 8">
    <name type="scientific">Amycolatopsis vancoresmycina DSM 44592</name>
    <dbReference type="NCBI Taxonomy" id="1292037"/>
    <lineage>
        <taxon>Bacteria</taxon>
        <taxon>Bacillati</taxon>
        <taxon>Actinomycetota</taxon>
        <taxon>Actinomycetes</taxon>
        <taxon>Pseudonocardiales</taxon>
        <taxon>Pseudonocardiaceae</taxon>
        <taxon>Amycolatopsis</taxon>
    </lineage>
</organism>
<keyword evidence="2 5" id="KW-0812">Transmembrane</keyword>
<reference evidence="7 8" key="1">
    <citation type="submission" date="2013-02" db="EMBL/GenBank/DDBJ databases">
        <title>Draft genome sequence of Amycolatopsis vancoresmycina strain DSM 44592T.</title>
        <authorList>
            <person name="Kumar S."/>
            <person name="Kaur N."/>
            <person name="Kaur C."/>
            <person name="Raghava G.P.S."/>
            <person name="Mayilraj S."/>
        </authorList>
    </citation>
    <scope>NUCLEOTIDE SEQUENCE [LARGE SCALE GENOMIC DNA]</scope>
    <source>
        <strain evidence="7 8">DSM 44592</strain>
    </source>
</reference>
<gene>
    <name evidence="7" type="ORF">H480_42955</name>
</gene>
<dbReference type="PATRIC" id="fig|1292037.4.peg.8050"/>
<dbReference type="Proteomes" id="UP000014139">
    <property type="component" value="Unassembled WGS sequence"/>
</dbReference>
<evidence type="ECO:0000313" key="7">
    <source>
        <dbReference type="EMBL" id="EOD58601.1"/>
    </source>
</evidence>
<keyword evidence="4 5" id="KW-0472">Membrane</keyword>
<dbReference type="GO" id="GO:0022857">
    <property type="term" value="F:transmembrane transporter activity"/>
    <property type="evidence" value="ECO:0007669"/>
    <property type="project" value="InterPro"/>
</dbReference>
<dbReference type="RefSeq" id="WP_004562324.1">
    <property type="nucleotide sequence ID" value="NZ_AOUO01000751.1"/>
</dbReference>
<sequence length="151" mass="15114">ALAALAAATGSGRVLIGHLAERLGRHRILRLALLAGGLAQFVLFYSGDHRHAVGLLLGAALAGLGNGCCYTLLVGLVREYFGEESAAQNFGILYSAKAVGAAVGIGPATIVVTTHGFLGAFAAAGVLSLAAAVLSGRLTQPGRPESLLPAA</sequence>
<evidence type="ECO:0000256" key="4">
    <source>
        <dbReference type="ARBA" id="ARBA00023136"/>
    </source>
</evidence>
<feature type="domain" description="Major facilitator superfamily (MFS) profile" evidence="6">
    <location>
        <begin position="1"/>
        <end position="151"/>
    </location>
</feature>
<dbReference type="EMBL" id="AOUO01000751">
    <property type="protein sequence ID" value="EOD58601.1"/>
    <property type="molecule type" value="Genomic_DNA"/>
</dbReference>
<proteinExistence type="predicted"/>
<feature type="transmembrane region" description="Helical" evidence="5">
    <location>
        <begin position="52"/>
        <end position="77"/>
    </location>
</feature>
<dbReference type="AlphaFoldDB" id="R1HDV5"/>
<dbReference type="Gene3D" id="1.20.1250.20">
    <property type="entry name" value="MFS general substrate transporter like domains"/>
    <property type="match status" value="1"/>
</dbReference>
<evidence type="ECO:0000259" key="6">
    <source>
        <dbReference type="PROSITE" id="PS50850"/>
    </source>
</evidence>
<evidence type="ECO:0000313" key="8">
    <source>
        <dbReference type="Proteomes" id="UP000014139"/>
    </source>
</evidence>
<feature type="transmembrane region" description="Helical" evidence="5">
    <location>
        <begin position="116"/>
        <end position="134"/>
    </location>
</feature>
<feature type="transmembrane region" description="Helical" evidence="5">
    <location>
        <begin position="28"/>
        <end position="46"/>
    </location>
</feature>
<dbReference type="SUPFAM" id="SSF103473">
    <property type="entry name" value="MFS general substrate transporter"/>
    <property type="match status" value="1"/>
</dbReference>
<feature type="transmembrane region" description="Helical" evidence="5">
    <location>
        <begin position="89"/>
        <end position="110"/>
    </location>
</feature>
<evidence type="ECO:0000256" key="5">
    <source>
        <dbReference type="SAM" id="Phobius"/>
    </source>
</evidence>
<dbReference type="InterPro" id="IPR011701">
    <property type="entry name" value="MFS"/>
</dbReference>
<dbReference type="eggNOG" id="COG2814">
    <property type="taxonomic scope" value="Bacteria"/>
</dbReference>
<comment type="subcellular location">
    <subcellularLocation>
        <location evidence="1">Cell membrane</location>
        <topology evidence="1">Multi-pass membrane protein</topology>
    </subcellularLocation>
</comment>
<dbReference type="InterPro" id="IPR036259">
    <property type="entry name" value="MFS_trans_sf"/>
</dbReference>
<dbReference type="GO" id="GO:0005886">
    <property type="term" value="C:plasma membrane"/>
    <property type="evidence" value="ECO:0007669"/>
    <property type="project" value="UniProtKB-SubCell"/>
</dbReference>
<comment type="caution">
    <text evidence="7">The sequence shown here is derived from an EMBL/GenBank/DDBJ whole genome shotgun (WGS) entry which is preliminary data.</text>
</comment>
<name>R1HDV5_9PSEU</name>
<evidence type="ECO:0000256" key="1">
    <source>
        <dbReference type="ARBA" id="ARBA00004651"/>
    </source>
</evidence>
<dbReference type="Pfam" id="PF07690">
    <property type="entry name" value="MFS_1"/>
    <property type="match status" value="1"/>
</dbReference>
<keyword evidence="3 5" id="KW-1133">Transmembrane helix</keyword>
<dbReference type="InterPro" id="IPR020846">
    <property type="entry name" value="MFS_dom"/>
</dbReference>
<protein>
    <submittedName>
        <fullName evidence="7">Major facilitator transporter</fullName>
    </submittedName>
</protein>
<evidence type="ECO:0000256" key="2">
    <source>
        <dbReference type="ARBA" id="ARBA00022692"/>
    </source>
</evidence>
<keyword evidence="8" id="KW-1185">Reference proteome</keyword>
<dbReference type="OrthoDB" id="3283589at2"/>
<dbReference type="PROSITE" id="PS50850">
    <property type="entry name" value="MFS"/>
    <property type="match status" value="1"/>
</dbReference>
<feature type="non-terminal residue" evidence="7">
    <location>
        <position position="1"/>
    </location>
</feature>
<evidence type="ECO:0000256" key="3">
    <source>
        <dbReference type="ARBA" id="ARBA00022989"/>
    </source>
</evidence>